<sequence length="316" mass="35457">MKVMGIVAGRHNGNSEILVKQALTAVKDAGGEAILINLFDYNIKPCSGCESCTIAMGKIFKEGGEYKGCIYKEKDDMDKIVNVMNQCQGIIVGCPTYDLLPSSLYLSFAQRFLAYELSFRIQIGQVKEDPHTVAGLIGVGGSKHDWQTMSLEGLAATMFTQSMTVVDMYLAESVGRPGNVLIHKDYLDRAYQMGKNIVEAINTPVEERKWLGDPNLGLCPRCHSSLIYPGEEHWDGVKFNFECAVCGAGGDLIKDENGKYKFVLAENGLIRDRNINESRAVHLQEIIHTRDNFMSRKSEIEEEYKRFREMKFETIK</sequence>
<evidence type="ECO:0000313" key="4">
    <source>
        <dbReference type="EMBL" id="CRF32080.1"/>
    </source>
</evidence>
<keyword evidence="1" id="KW-0285">Flavoprotein</keyword>
<dbReference type="Proteomes" id="UP000043763">
    <property type="component" value="Unassembled WGS sequence"/>
</dbReference>
<feature type="domain" description="NADPH-dependent FMN reductase-like" evidence="3">
    <location>
        <begin position="1"/>
        <end position="143"/>
    </location>
</feature>
<evidence type="ECO:0000313" key="5">
    <source>
        <dbReference type="Proteomes" id="UP000043763"/>
    </source>
</evidence>
<evidence type="ECO:0000259" key="3">
    <source>
        <dbReference type="Pfam" id="PF03358"/>
    </source>
</evidence>
<dbReference type="EMBL" id="CVLB01000001">
    <property type="protein sequence ID" value="CRF32080.1"/>
    <property type="molecule type" value="Genomic_DNA"/>
</dbReference>
<name>A0A0G4K4Q9_9SPIR</name>
<dbReference type="PANTHER" id="PTHR43278:SF1">
    <property type="entry name" value="IRON-SULFUR FLAVOPROTEIN MJ1083"/>
    <property type="match status" value="1"/>
</dbReference>
<dbReference type="Gene3D" id="3.40.50.360">
    <property type="match status" value="1"/>
</dbReference>
<dbReference type="RefSeq" id="WP_048593683.1">
    <property type="nucleotide sequence ID" value="NZ_CVLB01000001.1"/>
</dbReference>
<evidence type="ECO:0000256" key="2">
    <source>
        <dbReference type="ARBA" id="ARBA00022643"/>
    </source>
</evidence>
<protein>
    <submittedName>
        <fullName evidence="4">Flavodoxin</fullName>
    </submittedName>
</protein>
<dbReference type="InterPro" id="IPR051796">
    <property type="entry name" value="ISF_SsuE-like"/>
</dbReference>
<organism evidence="4 5">
    <name type="scientific">Brachyspira suanatina</name>
    <dbReference type="NCBI Taxonomy" id="381802"/>
    <lineage>
        <taxon>Bacteria</taxon>
        <taxon>Pseudomonadati</taxon>
        <taxon>Spirochaetota</taxon>
        <taxon>Spirochaetia</taxon>
        <taxon>Brachyspirales</taxon>
        <taxon>Brachyspiraceae</taxon>
        <taxon>Brachyspira</taxon>
    </lineage>
</organism>
<evidence type="ECO:0000256" key="1">
    <source>
        <dbReference type="ARBA" id="ARBA00022630"/>
    </source>
</evidence>
<dbReference type="PANTHER" id="PTHR43278">
    <property type="entry name" value="NAD(P)H-DEPENDENT FMN-CONTAINING OXIDOREDUCTASE YWQN-RELATED"/>
    <property type="match status" value="1"/>
</dbReference>
<accession>A0A0G4K4Q9</accession>
<reference evidence="5" key="1">
    <citation type="submission" date="2015-04" db="EMBL/GenBank/DDBJ databases">
        <authorList>
            <person name="Mushtaq Mamoona"/>
        </authorList>
    </citation>
    <scope>NUCLEOTIDE SEQUENCE [LARGE SCALE GENOMIC DNA]</scope>
    <source>
        <strain evidence="5">AN4859/03</strain>
    </source>
</reference>
<gene>
    <name evidence="4" type="ORF">BRSU_0560</name>
</gene>
<dbReference type="GO" id="GO:0016491">
    <property type="term" value="F:oxidoreductase activity"/>
    <property type="evidence" value="ECO:0007669"/>
    <property type="project" value="InterPro"/>
</dbReference>
<dbReference type="Pfam" id="PF03358">
    <property type="entry name" value="FMN_red"/>
    <property type="match status" value="1"/>
</dbReference>
<dbReference type="OrthoDB" id="1767356at2"/>
<dbReference type="InterPro" id="IPR029039">
    <property type="entry name" value="Flavoprotein-like_sf"/>
</dbReference>
<keyword evidence="2" id="KW-0288">FMN</keyword>
<dbReference type="InterPro" id="IPR005025">
    <property type="entry name" value="FMN_Rdtase-like_dom"/>
</dbReference>
<proteinExistence type="predicted"/>
<dbReference type="AlphaFoldDB" id="A0A0G4K4Q9"/>
<keyword evidence="5" id="KW-1185">Reference proteome</keyword>
<dbReference type="SUPFAM" id="SSF52218">
    <property type="entry name" value="Flavoproteins"/>
    <property type="match status" value="1"/>
</dbReference>